<feature type="region of interest" description="Disordered" evidence="1">
    <location>
        <begin position="1"/>
        <end position="20"/>
    </location>
</feature>
<keyword evidence="3" id="KW-1185">Reference proteome</keyword>
<organism evidence="2 3">
    <name type="scientific">Streptomyces violaceus</name>
    <name type="common">Streptomyces venezuelae</name>
    <dbReference type="NCBI Taxonomy" id="1936"/>
    <lineage>
        <taxon>Bacteria</taxon>
        <taxon>Bacillati</taxon>
        <taxon>Actinomycetota</taxon>
        <taxon>Actinomycetes</taxon>
        <taxon>Kitasatosporales</taxon>
        <taxon>Streptomycetaceae</taxon>
        <taxon>Streptomyces</taxon>
    </lineage>
</organism>
<keyword evidence="2" id="KW-0614">Plasmid</keyword>
<gene>
    <name evidence="2" type="ORF">RI060_42960</name>
</gene>
<reference evidence="2 3" key="1">
    <citation type="submission" date="2023-09" db="EMBL/GenBank/DDBJ databases">
        <title>The genome sequence of Streptomyces anthocyanicus.</title>
        <authorList>
            <person name="Mo P."/>
        </authorList>
    </citation>
    <scope>NUCLEOTIDE SEQUENCE [LARGE SCALE GENOMIC DNA]</scope>
    <source>
        <strain evidence="2 3">JCM 4387</strain>
        <plasmid evidence="2 3">punmamed1</plasmid>
    </source>
</reference>
<evidence type="ECO:0000313" key="2">
    <source>
        <dbReference type="EMBL" id="WND24083.1"/>
    </source>
</evidence>
<geneLocation type="plasmid" evidence="2 3">
    <name>punmamed1</name>
</geneLocation>
<evidence type="ECO:0000256" key="1">
    <source>
        <dbReference type="SAM" id="MobiDB-lite"/>
    </source>
</evidence>
<protein>
    <submittedName>
        <fullName evidence="2">Uncharacterized protein</fullName>
    </submittedName>
</protein>
<evidence type="ECO:0000313" key="3">
    <source>
        <dbReference type="Proteomes" id="UP001249394"/>
    </source>
</evidence>
<name>A0ABY9UNA9_STRVL</name>
<accession>A0ABY9UNA9</accession>
<feature type="compositionally biased region" description="Polar residues" evidence="1">
    <location>
        <begin position="1"/>
        <end position="16"/>
    </location>
</feature>
<proteinExistence type="predicted"/>
<dbReference type="Proteomes" id="UP001249394">
    <property type="component" value="Plasmid punmamed1"/>
</dbReference>
<sequence>MNRIAQTTTNNTSPRPGQTPAGVYTTAVQAGHEAHCPPCRERAAASDAALAANGASMARRNHRDIRLVHTTGVTV</sequence>
<dbReference type="EMBL" id="CP134214">
    <property type="protein sequence ID" value="WND24083.1"/>
    <property type="molecule type" value="Genomic_DNA"/>
</dbReference>